<proteinExistence type="predicted"/>
<dbReference type="InterPro" id="IPR023606">
    <property type="entry name" value="CoA-Trfase_III_dom_1_sf"/>
</dbReference>
<dbReference type="InterPro" id="IPR044855">
    <property type="entry name" value="CoA-Trfase_III_dom3_sf"/>
</dbReference>
<evidence type="ECO:0000313" key="2">
    <source>
        <dbReference type="EMBL" id="MBP1933888.1"/>
    </source>
</evidence>
<keyword evidence="3" id="KW-1185">Reference proteome</keyword>
<reference evidence="2 3" key="1">
    <citation type="submission" date="2021-03" db="EMBL/GenBank/DDBJ databases">
        <title>Genomic Encyclopedia of Type Strains, Phase IV (KMG-IV): sequencing the most valuable type-strain genomes for metagenomic binning, comparative biology and taxonomic classification.</title>
        <authorList>
            <person name="Goeker M."/>
        </authorList>
    </citation>
    <scope>NUCLEOTIDE SEQUENCE [LARGE SCALE GENOMIC DNA]</scope>
    <source>
        <strain evidence="2 3">DSM 24738</strain>
    </source>
</reference>
<sequence length="408" mass="45167">MLPLDGVKVLDLTQFLAGPYCTMVLSDMGADVIKIERFPSGEDSRRLGPFINGEGYPFAMPNRNKKSVGLDLKSEKGKEIFLKLAENADIIIENFRPGVTKKLGIDYESIQALNSGVIYCSISGFGQTGPYSHKGGFDIIAQGVTGFMRMTGEPGGRPAKVGIAINDIAAGATALYGILGAYVHKMRTGEGQYLDTSLVESGLAWTVWESAAYFATGEIPMPTGTRHRRSTPYQAYRTLDGYVTIGAGNQKLWENLCKVALNRPEWIDFPQFKDLNKRMENIELIQEMIEEVLAEHPTSYWVEKLDEAGVPGGPVYTYDQTLNDPHIQARDMIVEMQHPKLGDIKTIGIPIKFSKTPLQIRTPAPWLGQHTNQVLQDLGLSEEEVKELYQEGVVYDKYGEEAGVNHAK</sequence>
<dbReference type="PANTHER" id="PTHR48207">
    <property type="entry name" value="SUCCINATE--HYDROXYMETHYLGLUTARATE COA-TRANSFERASE"/>
    <property type="match status" value="1"/>
</dbReference>
<protein>
    <submittedName>
        <fullName evidence="2">Crotonobetainyl-CoA:carnitine CoA-transferase CaiB-like acyl-CoA transferase</fullName>
    </submittedName>
</protein>
<dbReference type="InterPro" id="IPR050483">
    <property type="entry name" value="CoA-transferase_III_domain"/>
</dbReference>
<dbReference type="PANTHER" id="PTHR48207:SF3">
    <property type="entry name" value="SUCCINATE--HYDROXYMETHYLGLUTARATE COA-TRANSFERASE"/>
    <property type="match status" value="1"/>
</dbReference>
<dbReference type="InterPro" id="IPR003673">
    <property type="entry name" value="CoA-Trfase_fam_III"/>
</dbReference>
<accession>A0ABS4GUE1</accession>
<comment type="caution">
    <text evidence="2">The sequence shown here is derived from an EMBL/GenBank/DDBJ whole genome shotgun (WGS) entry which is preliminary data.</text>
</comment>
<dbReference type="Proteomes" id="UP001519343">
    <property type="component" value="Unassembled WGS sequence"/>
</dbReference>
<gene>
    <name evidence="2" type="ORF">J2Z37_003905</name>
</gene>
<dbReference type="RefSeq" id="WP_209811903.1">
    <property type="nucleotide sequence ID" value="NZ_JAGGKT010000014.1"/>
</dbReference>
<dbReference type="SUPFAM" id="SSF89796">
    <property type="entry name" value="CoA-transferase family III (CaiB/BaiF)"/>
    <property type="match status" value="1"/>
</dbReference>
<dbReference type="Gene3D" id="3.40.50.10540">
    <property type="entry name" value="Crotonobetainyl-coa:carnitine coa-transferase, domain 1"/>
    <property type="match status" value="1"/>
</dbReference>
<evidence type="ECO:0000256" key="1">
    <source>
        <dbReference type="ARBA" id="ARBA00022679"/>
    </source>
</evidence>
<name>A0ABS4GUE1_9BACL</name>
<dbReference type="Gene3D" id="3.30.1540.10">
    <property type="entry name" value="formyl-coa transferase, domain 3"/>
    <property type="match status" value="1"/>
</dbReference>
<keyword evidence="1" id="KW-0808">Transferase</keyword>
<dbReference type="Pfam" id="PF02515">
    <property type="entry name" value="CoA_transf_3"/>
    <property type="match status" value="1"/>
</dbReference>
<evidence type="ECO:0000313" key="3">
    <source>
        <dbReference type="Proteomes" id="UP001519343"/>
    </source>
</evidence>
<dbReference type="EMBL" id="JAGGKT010000014">
    <property type="protein sequence ID" value="MBP1933888.1"/>
    <property type="molecule type" value="Genomic_DNA"/>
</dbReference>
<organism evidence="2 3">
    <name type="scientific">Ammoniphilus resinae</name>
    <dbReference type="NCBI Taxonomy" id="861532"/>
    <lineage>
        <taxon>Bacteria</taxon>
        <taxon>Bacillati</taxon>
        <taxon>Bacillota</taxon>
        <taxon>Bacilli</taxon>
        <taxon>Bacillales</taxon>
        <taxon>Paenibacillaceae</taxon>
        <taxon>Aneurinibacillus group</taxon>
        <taxon>Ammoniphilus</taxon>
    </lineage>
</organism>